<dbReference type="SUPFAM" id="SSF51206">
    <property type="entry name" value="cAMP-binding domain-like"/>
    <property type="match status" value="1"/>
</dbReference>
<dbReference type="PRINTS" id="PR00034">
    <property type="entry name" value="HTHCRP"/>
</dbReference>
<dbReference type="Proteomes" id="UP001281305">
    <property type="component" value="Chromosome"/>
</dbReference>
<sequence>MYVTTSTNHARFTPPISEEIESHAIGAARIHEGECLYYEGDEVERLYQVLTGAVRLTRLLEDGRRQVIAFGFPGDIIGFPNDGLHQADCDALTDTKLKSFRRSALENGEGEPALHFALLQAALREIHAMQEHFMMLGLKCSDERVASFLVTMLERCGETTNVGRRVFLPMSRLDIADFLGLTVETVSRCFTALRRSGIISLKNSQTVLVRDEAALAAKALKEHD</sequence>
<gene>
    <name evidence="6" type="ORF">RZS32_016895</name>
</gene>
<evidence type="ECO:0000256" key="1">
    <source>
        <dbReference type="ARBA" id="ARBA00023015"/>
    </source>
</evidence>
<dbReference type="InterPro" id="IPR018490">
    <property type="entry name" value="cNMP-bd_dom_sf"/>
</dbReference>
<dbReference type="InterPro" id="IPR018335">
    <property type="entry name" value="Tscrpt_reg_HTH_Crp-type_CS"/>
</dbReference>
<keyword evidence="1" id="KW-0805">Transcription regulation</keyword>
<dbReference type="PROSITE" id="PS51063">
    <property type="entry name" value="HTH_CRP_2"/>
    <property type="match status" value="1"/>
</dbReference>
<dbReference type="SMART" id="SM00100">
    <property type="entry name" value="cNMP"/>
    <property type="match status" value="1"/>
</dbReference>
<dbReference type="SUPFAM" id="SSF46785">
    <property type="entry name" value="Winged helix' DNA-binding domain"/>
    <property type="match status" value="1"/>
</dbReference>
<reference evidence="6 7" key="1">
    <citation type="submission" date="2024-02" db="EMBL/GenBank/DDBJ databases">
        <title>Roseovarius strain W115 nov., isolated from a marine algae.</title>
        <authorList>
            <person name="Lee M.W."/>
            <person name="Lee J.K."/>
            <person name="Kim J.M."/>
            <person name="Choi D.G."/>
            <person name="Baek J.H."/>
            <person name="Bayburt H."/>
            <person name="Jung J.J."/>
            <person name="Han D.M."/>
            <person name="Jeon C.O."/>
        </authorList>
    </citation>
    <scope>NUCLEOTIDE SEQUENCE [LARGE SCALE GENOMIC DNA]</scope>
    <source>
        <strain evidence="6 7">W115</strain>
    </source>
</reference>
<dbReference type="Gene3D" id="1.10.10.10">
    <property type="entry name" value="Winged helix-like DNA-binding domain superfamily/Winged helix DNA-binding domain"/>
    <property type="match status" value="1"/>
</dbReference>
<dbReference type="EMBL" id="CP146606">
    <property type="protein sequence ID" value="WYK18040.1"/>
    <property type="molecule type" value="Genomic_DNA"/>
</dbReference>
<dbReference type="InterPro" id="IPR012318">
    <property type="entry name" value="HTH_CRP"/>
</dbReference>
<evidence type="ECO:0000259" key="5">
    <source>
        <dbReference type="PROSITE" id="PS51063"/>
    </source>
</evidence>
<dbReference type="RefSeq" id="WP_317054727.1">
    <property type="nucleotide sequence ID" value="NZ_CP146606.1"/>
</dbReference>
<protein>
    <submittedName>
        <fullName evidence="6">Helix-turn-helix domain-containing protein</fullName>
    </submittedName>
</protein>
<dbReference type="PROSITE" id="PS00042">
    <property type="entry name" value="HTH_CRP_1"/>
    <property type="match status" value="1"/>
</dbReference>
<dbReference type="Gene3D" id="2.60.120.10">
    <property type="entry name" value="Jelly Rolls"/>
    <property type="match status" value="1"/>
</dbReference>
<keyword evidence="7" id="KW-1185">Reference proteome</keyword>
<dbReference type="CDD" id="cd00092">
    <property type="entry name" value="HTH_CRP"/>
    <property type="match status" value="1"/>
</dbReference>
<dbReference type="Pfam" id="PF00027">
    <property type="entry name" value="cNMP_binding"/>
    <property type="match status" value="1"/>
</dbReference>
<name>A0ABZ2TI12_9RHOB</name>
<evidence type="ECO:0000256" key="3">
    <source>
        <dbReference type="ARBA" id="ARBA00023163"/>
    </source>
</evidence>
<dbReference type="InterPro" id="IPR000595">
    <property type="entry name" value="cNMP-bd_dom"/>
</dbReference>
<feature type="domain" description="HTH crp-type" evidence="5">
    <location>
        <begin position="139"/>
        <end position="213"/>
    </location>
</feature>
<dbReference type="InterPro" id="IPR036390">
    <property type="entry name" value="WH_DNA-bd_sf"/>
</dbReference>
<dbReference type="PROSITE" id="PS50042">
    <property type="entry name" value="CNMP_BINDING_3"/>
    <property type="match status" value="1"/>
</dbReference>
<evidence type="ECO:0000259" key="4">
    <source>
        <dbReference type="PROSITE" id="PS50042"/>
    </source>
</evidence>
<keyword evidence="2" id="KW-0238">DNA-binding</keyword>
<evidence type="ECO:0000313" key="6">
    <source>
        <dbReference type="EMBL" id="WYK18040.1"/>
    </source>
</evidence>
<proteinExistence type="predicted"/>
<evidence type="ECO:0000313" key="7">
    <source>
        <dbReference type="Proteomes" id="UP001281305"/>
    </source>
</evidence>
<dbReference type="InterPro" id="IPR014710">
    <property type="entry name" value="RmlC-like_jellyroll"/>
</dbReference>
<organism evidence="6 7">
    <name type="scientific">Roseovarius rhodophyticola</name>
    <dbReference type="NCBI Taxonomy" id="3080827"/>
    <lineage>
        <taxon>Bacteria</taxon>
        <taxon>Pseudomonadati</taxon>
        <taxon>Pseudomonadota</taxon>
        <taxon>Alphaproteobacteria</taxon>
        <taxon>Rhodobacterales</taxon>
        <taxon>Roseobacteraceae</taxon>
        <taxon>Roseovarius</taxon>
    </lineage>
</organism>
<dbReference type="InterPro" id="IPR036388">
    <property type="entry name" value="WH-like_DNA-bd_sf"/>
</dbReference>
<dbReference type="SMART" id="SM00419">
    <property type="entry name" value="HTH_CRP"/>
    <property type="match status" value="1"/>
</dbReference>
<dbReference type="Pfam" id="PF13545">
    <property type="entry name" value="HTH_Crp_2"/>
    <property type="match status" value="1"/>
</dbReference>
<evidence type="ECO:0000256" key="2">
    <source>
        <dbReference type="ARBA" id="ARBA00023125"/>
    </source>
</evidence>
<keyword evidence="3" id="KW-0804">Transcription</keyword>
<feature type="domain" description="Cyclic nucleotide-binding" evidence="4">
    <location>
        <begin position="16"/>
        <end position="78"/>
    </location>
</feature>
<dbReference type="CDD" id="cd00038">
    <property type="entry name" value="CAP_ED"/>
    <property type="match status" value="1"/>
</dbReference>
<accession>A0ABZ2TI12</accession>